<dbReference type="InterPro" id="IPR007219">
    <property type="entry name" value="XnlR_reg_dom"/>
</dbReference>
<feature type="region of interest" description="Disordered" evidence="7">
    <location>
        <begin position="118"/>
        <end position="138"/>
    </location>
</feature>
<name>A0ABR0SYA6_9HYPO</name>
<feature type="domain" description="Xylanolytic transcriptional activator regulatory" evidence="8">
    <location>
        <begin position="339"/>
        <end position="413"/>
    </location>
</feature>
<evidence type="ECO:0000256" key="6">
    <source>
        <dbReference type="ARBA" id="ARBA00023242"/>
    </source>
</evidence>
<keyword evidence="6" id="KW-0539">Nucleus</keyword>
<dbReference type="Pfam" id="PF04082">
    <property type="entry name" value="Fungal_trans"/>
    <property type="match status" value="1"/>
</dbReference>
<keyword evidence="10" id="KW-1185">Reference proteome</keyword>
<evidence type="ECO:0000256" key="1">
    <source>
        <dbReference type="ARBA" id="ARBA00022723"/>
    </source>
</evidence>
<evidence type="ECO:0000256" key="4">
    <source>
        <dbReference type="ARBA" id="ARBA00023125"/>
    </source>
</evidence>
<feature type="region of interest" description="Disordered" evidence="7">
    <location>
        <begin position="407"/>
        <end position="427"/>
    </location>
</feature>
<evidence type="ECO:0000256" key="5">
    <source>
        <dbReference type="ARBA" id="ARBA00023163"/>
    </source>
</evidence>
<comment type="caution">
    <text evidence="9">The sequence shown here is derived from an EMBL/GenBank/DDBJ whole genome shotgun (WGS) entry which is preliminary data.</text>
</comment>
<sequence>MSETQDQVPDTVRDSLSSRAEVEAEVEAPVEEGGIQVALHTPTVSRPTSTTADLALHSTDTPQGQSALNELRIRLRKVEQLASASQNLSKTPDKNLTQAIQDLSGRLSSIEKQLASLPIQQDKSLTSHPNTDGPTLSVEPTVSRLRITADKTKLFGPSHWVHTAEKFKLIGAFDEKEVEPSFLKQDTGYKVNAIRYLRSSIKKRESVVLNDPVPDILATIPSKEICDKLVALYLRTFEPIYRILHVPTFWDTYDKFWEDQETSPFDFRIKLVLILAVGTTFYPDRVEHQRLRRLAQTWVYSAQWWLVGPTEKTTYHLGGLQVACLLHLARQTNSLRTASWMTMGTVVRMAMFMGLHRDPDNFPALSPFEAEMRRRLWASVLELTILPALDSGVPLILTLDHYDTKSPSNLNDKDLDPESKAPFTPKPDHVVTDTSIQRLLLKSVPLRFRVTNTIDKFSENQRYDAAINMGTELRSTCREFATFFHSAKKGDGVLGPSDFHRDFIDMYLRRYILFLHRPFIIQARKDPRFYMARKVCLESAMVIASYAGGMNLTSGDVDDLSRFFIAAGGSLRGPLSLDVITMLGLELITQLEEEGVDSSGTNDPLDKMAKITRAPLIQALKDINAKLQQLVILGSPSLKRYGFLSVMLSQICATEEGRPVKPAVYKALHDWLDECCSLLETSKSDATPQDSIETLTFGGSSTTTAVEMPFGNDFEGMIDPNLSLDLTSWLFFAGMGDGNLASGSVFQNIEVADQPGSTSTCDVMTDVSVDGGDFGSTIMKVLSPGDNQAFFEFTNNVYIFIA</sequence>
<protein>
    <submittedName>
        <fullName evidence="9">Transcription factor lepE-like protein</fullName>
    </submittedName>
</protein>
<keyword evidence="4" id="KW-0238">DNA-binding</keyword>
<dbReference type="Proteomes" id="UP001338125">
    <property type="component" value="Unassembled WGS sequence"/>
</dbReference>
<accession>A0ABR0SYA6</accession>
<dbReference type="PANTHER" id="PTHR31944">
    <property type="entry name" value="HEME-RESPONSIVE ZINC FINGER TRANSCRIPTION FACTOR HAP1"/>
    <property type="match status" value="1"/>
</dbReference>
<gene>
    <name evidence="9" type="ORF">PT974_02091</name>
</gene>
<keyword evidence="5" id="KW-0804">Transcription</keyword>
<evidence type="ECO:0000259" key="8">
    <source>
        <dbReference type="SMART" id="SM00906"/>
    </source>
</evidence>
<evidence type="ECO:0000256" key="7">
    <source>
        <dbReference type="SAM" id="MobiDB-lite"/>
    </source>
</evidence>
<dbReference type="PANTHER" id="PTHR31944:SF129">
    <property type="entry name" value="ASPYRIDONES CLUSTER REGULATOR APDR-RELATED"/>
    <property type="match status" value="1"/>
</dbReference>
<dbReference type="EMBL" id="JAVFKD010000002">
    <property type="protein sequence ID" value="KAK5996750.1"/>
    <property type="molecule type" value="Genomic_DNA"/>
</dbReference>
<dbReference type="CDD" id="cd12148">
    <property type="entry name" value="fungal_TF_MHR"/>
    <property type="match status" value="1"/>
</dbReference>
<evidence type="ECO:0000256" key="2">
    <source>
        <dbReference type="ARBA" id="ARBA00022833"/>
    </source>
</evidence>
<organism evidence="9 10">
    <name type="scientific">Cladobotryum mycophilum</name>
    <dbReference type="NCBI Taxonomy" id="491253"/>
    <lineage>
        <taxon>Eukaryota</taxon>
        <taxon>Fungi</taxon>
        <taxon>Dikarya</taxon>
        <taxon>Ascomycota</taxon>
        <taxon>Pezizomycotina</taxon>
        <taxon>Sordariomycetes</taxon>
        <taxon>Hypocreomycetidae</taxon>
        <taxon>Hypocreales</taxon>
        <taxon>Hypocreaceae</taxon>
        <taxon>Cladobotryum</taxon>
    </lineage>
</organism>
<evidence type="ECO:0000256" key="3">
    <source>
        <dbReference type="ARBA" id="ARBA00023015"/>
    </source>
</evidence>
<keyword evidence="1" id="KW-0479">Metal-binding</keyword>
<feature type="compositionally biased region" description="Polar residues" evidence="7">
    <location>
        <begin position="1"/>
        <end position="18"/>
    </location>
</feature>
<dbReference type="SMART" id="SM00906">
    <property type="entry name" value="Fungal_trans"/>
    <property type="match status" value="1"/>
</dbReference>
<evidence type="ECO:0000313" key="9">
    <source>
        <dbReference type="EMBL" id="KAK5996750.1"/>
    </source>
</evidence>
<reference evidence="9 10" key="1">
    <citation type="submission" date="2024-01" db="EMBL/GenBank/DDBJ databases">
        <title>Complete genome of Cladobotryum mycophilum ATHUM6906.</title>
        <authorList>
            <person name="Christinaki A.C."/>
            <person name="Myridakis A.I."/>
            <person name="Kouvelis V.N."/>
        </authorList>
    </citation>
    <scope>NUCLEOTIDE SEQUENCE [LARGE SCALE GENOMIC DNA]</scope>
    <source>
        <strain evidence="9 10">ATHUM6906</strain>
    </source>
</reference>
<evidence type="ECO:0000313" key="10">
    <source>
        <dbReference type="Proteomes" id="UP001338125"/>
    </source>
</evidence>
<keyword evidence="3" id="KW-0805">Transcription regulation</keyword>
<feature type="region of interest" description="Disordered" evidence="7">
    <location>
        <begin position="1"/>
        <end position="31"/>
    </location>
</feature>
<proteinExistence type="predicted"/>
<keyword evidence="2" id="KW-0862">Zinc</keyword>
<dbReference type="InterPro" id="IPR051430">
    <property type="entry name" value="Fungal_TF_Env_Response"/>
</dbReference>